<keyword evidence="2" id="KW-1185">Reference proteome</keyword>
<protein>
    <recommendedName>
        <fullName evidence="3">DUF5641 domain-containing protein</fullName>
    </recommendedName>
</protein>
<evidence type="ECO:0000313" key="1">
    <source>
        <dbReference type="EnsemblMetazoa" id="OVOC5894.1"/>
    </source>
</evidence>
<organism evidence="1 2">
    <name type="scientific">Onchocerca volvulus</name>
    <dbReference type="NCBI Taxonomy" id="6282"/>
    <lineage>
        <taxon>Eukaryota</taxon>
        <taxon>Metazoa</taxon>
        <taxon>Ecdysozoa</taxon>
        <taxon>Nematoda</taxon>
        <taxon>Chromadorea</taxon>
        <taxon>Rhabditida</taxon>
        <taxon>Spirurina</taxon>
        <taxon>Spiruromorpha</taxon>
        <taxon>Filarioidea</taxon>
        <taxon>Onchocercidae</taxon>
        <taxon>Onchocerca</taxon>
    </lineage>
</organism>
<proteinExistence type="predicted"/>
<sequence>MWLKKPESGWPQWEYRSTEEYEDEEKWKGKQAATKITIQTIEETQFSFIYKIWFIDFIQSNASSIISTTDDYLEEFKPDKKERLIKYWIRTLTVLDLFWETWKRKYLQASGNEQGSNRNPKNSIARQQ</sequence>
<evidence type="ECO:0008006" key="3">
    <source>
        <dbReference type="Google" id="ProtNLM"/>
    </source>
</evidence>
<dbReference type="AlphaFoldDB" id="A0A8R1XWQ7"/>
<dbReference type="EMBL" id="CMVM020000161">
    <property type="status" value="NOT_ANNOTATED_CDS"/>
    <property type="molecule type" value="Genomic_DNA"/>
</dbReference>
<reference evidence="2" key="1">
    <citation type="submission" date="2013-10" db="EMBL/GenBank/DDBJ databases">
        <title>Genome sequencing of Onchocerca volvulus.</title>
        <authorList>
            <person name="Cotton J."/>
            <person name="Tsai J."/>
            <person name="Stanley E."/>
            <person name="Tracey A."/>
            <person name="Holroyd N."/>
            <person name="Lustigman S."/>
            <person name="Berriman M."/>
        </authorList>
    </citation>
    <scope>NUCLEOTIDE SEQUENCE</scope>
</reference>
<name>A0A8R1XWQ7_ONCVO</name>
<reference evidence="1" key="2">
    <citation type="submission" date="2022-06" db="UniProtKB">
        <authorList>
            <consortium name="EnsemblMetazoa"/>
        </authorList>
    </citation>
    <scope>IDENTIFICATION</scope>
</reference>
<accession>A0A8R1XWQ7</accession>
<evidence type="ECO:0000313" key="2">
    <source>
        <dbReference type="Proteomes" id="UP000024404"/>
    </source>
</evidence>
<dbReference type="EnsemblMetazoa" id="OVOC5894.1">
    <property type="protein sequence ID" value="OVOC5894.1"/>
    <property type="gene ID" value="WBGene00242703"/>
</dbReference>
<dbReference type="Proteomes" id="UP000024404">
    <property type="component" value="Unassembled WGS sequence"/>
</dbReference>